<dbReference type="SMART" id="SM00317">
    <property type="entry name" value="SET"/>
    <property type="match status" value="1"/>
</dbReference>
<evidence type="ECO:0000259" key="2">
    <source>
        <dbReference type="PROSITE" id="PS50280"/>
    </source>
</evidence>
<feature type="domain" description="SET" evidence="2">
    <location>
        <begin position="30"/>
        <end position="139"/>
    </location>
</feature>
<dbReference type="SUPFAM" id="SSF82199">
    <property type="entry name" value="SET domain"/>
    <property type="match status" value="1"/>
</dbReference>
<reference evidence="3 4" key="1">
    <citation type="journal article" date="2024" name="Nat. Commun.">
        <title>Phylogenomics reveals the evolutionary origins of lichenization in chlorophyte algae.</title>
        <authorList>
            <person name="Puginier C."/>
            <person name="Libourel C."/>
            <person name="Otte J."/>
            <person name="Skaloud P."/>
            <person name="Haon M."/>
            <person name="Grisel S."/>
            <person name="Petersen M."/>
            <person name="Berrin J.G."/>
            <person name="Delaux P.M."/>
            <person name="Dal Grande F."/>
            <person name="Keller J."/>
        </authorList>
    </citation>
    <scope>NUCLEOTIDE SEQUENCE [LARGE SCALE GENOMIC DNA]</scope>
    <source>
        <strain evidence="3 4">SAG 2523</strain>
    </source>
</reference>
<proteinExistence type="predicted"/>
<keyword evidence="4" id="KW-1185">Reference proteome</keyword>
<sequence length="173" mass="19341">MSERDTSSPPSQLPEGYQTDTSHPLRSSCKVVKVAYTNEVTGRGVAAVTSISRGTLIEVAECILVPRKDYEDHARHTTFQHYLFHGQDGDMLMALGLGSLFNHNAQPNLDYRVHQPILQVHFYASRDIQKDEELCIFYGGKLWFSDPTQPETCLDLSDDEASFLAGFSPETST</sequence>
<dbReference type="InterPro" id="IPR046341">
    <property type="entry name" value="SET_dom_sf"/>
</dbReference>
<dbReference type="InterPro" id="IPR001214">
    <property type="entry name" value="SET_dom"/>
</dbReference>
<evidence type="ECO:0000256" key="1">
    <source>
        <dbReference type="SAM" id="MobiDB-lite"/>
    </source>
</evidence>
<dbReference type="Proteomes" id="UP001485043">
    <property type="component" value="Unassembled WGS sequence"/>
</dbReference>
<evidence type="ECO:0000313" key="4">
    <source>
        <dbReference type="Proteomes" id="UP001485043"/>
    </source>
</evidence>
<organism evidence="3 4">
    <name type="scientific">Apatococcus fuscideae</name>
    <dbReference type="NCBI Taxonomy" id="2026836"/>
    <lineage>
        <taxon>Eukaryota</taxon>
        <taxon>Viridiplantae</taxon>
        <taxon>Chlorophyta</taxon>
        <taxon>core chlorophytes</taxon>
        <taxon>Trebouxiophyceae</taxon>
        <taxon>Chlorellales</taxon>
        <taxon>Chlorellaceae</taxon>
        <taxon>Apatococcus</taxon>
    </lineage>
</organism>
<dbReference type="Pfam" id="PF00856">
    <property type="entry name" value="SET"/>
    <property type="match status" value="1"/>
</dbReference>
<evidence type="ECO:0000313" key="3">
    <source>
        <dbReference type="EMBL" id="KAK9861208.1"/>
    </source>
</evidence>
<dbReference type="PROSITE" id="PS50280">
    <property type="entry name" value="SET"/>
    <property type="match status" value="1"/>
</dbReference>
<dbReference type="EMBL" id="JALJOV010000796">
    <property type="protein sequence ID" value="KAK9861208.1"/>
    <property type="molecule type" value="Genomic_DNA"/>
</dbReference>
<accession>A0AAW1SXZ0</accession>
<feature type="region of interest" description="Disordered" evidence="1">
    <location>
        <begin position="1"/>
        <end position="24"/>
    </location>
</feature>
<dbReference type="Gene3D" id="2.170.270.10">
    <property type="entry name" value="SET domain"/>
    <property type="match status" value="1"/>
</dbReference>
<name>A0AAW1SXZ0_9CHLO</name>
<comment type="caution">
    <text evidence="3">The sequence shown here is derived from an EMBL/GenBank/DDBJ whole genome shotgun (WGS) entry which is preliminary data.</text>
</comment>
<protein>
    <recommendedName>
        <fullName evidence="2">SET domain-containing protein</fullName>
    </recommendedName>
</protein>
<gene>
    <name evidence="3" type="ORF">WJX84_000840</name>
</gene>
<dbReference type="AlphaFoldDB" id="A0AAW1SXZ0"/>